<dbReference type="GO" id="GO:0051315">
    <property type="term" value="P:attachment of mitotic spindle microtubules to kinetochore"/>
    <property type="evidence" value="ECO:0007669"/>
    <property type="project" value="TreeGrafter"/>
</dbReference>
<dbReference type="InterPro" id="IPR036291">
    <property type="entry name" value="NAD(P)-bd_dom_sf"/>
</dbReference>
<feature type="region of interest" description="Disordered" evidence="1">
    <location>
        <begin position="469"/>
        <end position="517"/>
    </location>
</feature>
<evidence type="ECO:0000259" key="2">
    <source>
        <dbReference type="Pfam" id="PF12539"/>
    </source>
</evidence>
<dbReference type="Proteomes" id="UP000700596">
    <property type="component" value="Unassembled WGS sequence"/>
</dbReference>
<dbReference type="Gene3D" id="1.10.287.1490">
    <property type="match status" value="1"/>
</dbReference>
<accession>A0A9P9ITI5</accession>
<dbReference type="InterPro" id="IPR002347">
    <property type="entry name" value="SDR_fam"/>
</dbReference>
<gene>
    <name evidence="3" type="ORF">B0J11DRAFT_556756</name>
</gene>
<feature type="region of interest" description="Disordered" evidence="1">
    <location>
        <begin position="257"/>
        <end position="454"/>
    </location>
</feature>
<feature type="compositionally biased region" description="Acidic residues" evidence="1">
    <location>
        <begin position="430"/>
        <end position="439"/>
    </location>
</feature>
<dbReference type="GO" id="GO:0072686">
    <property type="term" value="C:mitotic spindle"/>
    <property type="evidence" value="ECO:0007669"/>
    <property type="project" value="TreeGrafter"/>
</dbReference>
<comment type="caution">
    <text evidence="3">The sequence shown here is derived from an EMBL/GenBank/DDBJ whole genome shotgun (WGS) entry which is preliminary data.</text>
</comment>
<dbReference type="EMBL" id="JAGMWT010000003">
    <property type="protein sequence ID" value="KAH7131851.1"/>
    <property type="molecule type" value="Genomic_DNA"/>
</dbReference>
<dbReference type="Gene3D" id="3.40.50.720">
    <property type="entry name" value="NAD(P)-binding Rossmann-like Domain"/>
    <property type="match status" value="1"/>
</dbReference>
<dbReference type="InterPro" id="IPR038608">
    <property type="entry name" value="Csm1/Pcs1_C_sf"/>
</dbReference>
<dbReference type="Pfam" id="PF00106">
    <property type="entry name" value="adh_short"/>
    <property type="match status" value="1"/>
</dbReference>
<keyword evidence="4" id="KW-1185">Reference proteome</keyword>
<dbReference type="InterPro" id="IPR040349">
    <property type="entry name" value="Csm1/Pcs1"/>
</dbReference>
<dbReference type="GO" id="GO:0005730">
    <property type="term" value="C:nucleolus"/>
    <property type="evidence" value="ECO:0007669"/>
    <property type="project" value="TreeGrafter"/>
</dbReference>
<dbReference type="CDD" id="cd23787">
    <property type="entry name" value="RWD_CSM1"/>
    <property type="match status" value="1"/>
</dbReference>
<dbReference type="AlphaFoldDB" id="A0A9P9ITI5"/>
<dbReference type="Gene3D" id="3.90.1150.80">
    <property type="match status" value="1"/>
</dbReference>
<feature type="domain" description="Monopolin complex subunit Csm1/Pcs1 C-terminal" evidence="2">
    <location>
        <begin position="676"/>
        <end position="762"/>
    </location>
</feature>
<dbReference type="GO" id="GO:0034506">
    <property type="term" value="C:chromosome, centromeric core domain"/>
    <property type="evidence" value="ECO:0007669"/>
    <property type="project" value="TreeGrafter"/>
</dbReference>
<dbReference type="OrthoDB" id="37659at2759"/>
<organism evidence="3 4">
    <name type="scientific">Dendryphion nanum</name>
    <dbReference type="NCBI Taxonomy" id="256645"/>
    <lineage>
        <taxon>Eukaryota</taxon>
        <taxon>Fungi</taxon>
        <taxon>Dikarya</taxon>
        <taxon>Ascomycota</taxon>
        <taxon>Pezizomycotina</taxon>
        <taxon>Dothideomycetes</taxon>
        <taxon>Pleosporomycetidae</taxon>
        <taxon>Pleosporales</taxon>
        <taxon>Torulaceae</taxon>
        <taxon>Dendryphion</taxon>
    </lineage>
</organism>
<evidence type="ECO:0000313" key="4">
    <source>
        <dbReference type="Proteomes" id="UP000700596"/>
    </source>
</evidence>
<feature type="compositionally biased region" description="Acidic residues" evidence="1">
    <location>
        <begin position="343"/>
        <end position="355"/>
    </location>
</feature>
<feature type="compositionally biased region" description="Basic residues" evidence="1">
    <location>
        <begin position="365"/>
        <end position="375"/>
    </location>
</feature>
<dbReference type="FunFam" id="3.90.1150.80:FF:000001">
    <property type="entry name" value="Chromosome segregation protein (Pcs1)"/>
    <property type="match status" value="1"/>
</dbReference>
<evidence type="ECO:0000313" key="3">
    <source>
        <dbReference type="EMBL" id="KAH7131851.1"/>
    </source>
</evidence>
<dbReference type="PANTHER" id="PTHR28006:SF1">
    <property type="entry name" value="MONOPOLIN COMPLEX SUBUNIT CSM1"/>
    <property type="match status" value="1"/>
</dbReference>
<dbReference type="GO" id="GO:0033551">
    <property type="term" value="C:monopolin complex"/>
    <property type="evidence" value="ECO:0007669"/>
    <property type="project" value="InterPro"/>
</dbReference>
<feature type="compositionally biased region" description="Low complexity" evidence="1">
    <location>
        <begin position="310"/>
        <end position="324"/>
    </location>
</feature>
<feature type="region of interest" description="Disordered" evidence="1">
    <location>
        <begin position="193"/>
        <end position="215"/>
    </location>
</feature>
<protein>
    <recommendedName>
        <fullName evidence="2">Monopolin complex subunit Csm1/Pcs1 C-terminal domain-containing protein</fullName>
    </recommendedName>
</protein>
<feature type="compositionally biased region" description="Basic and acidic residues" evidence="1">
    <location>
        <begin position="196"/>
        <end position="209"/>
    </location>
</feature>
<reference evidence="3" key="1">
    <citation type="journal article" date="2021" name="Nat. Commun.">
        <title>Genetic determinants of endophytism in the Arabidopsis root mycobiome.</title>
        <authorList>
            <person name="Mesny F."/>
            <person name="Miyauchi S."/>
            <person name="Thiergart T."/>
            <person name="Pickel B."/>
            <person name="Atanasova L."/>
            <person name="Karlsson M."/>
            <person name="Huettel B."/>
            <person name="Barry K.W."/>
            <person name="Haridas S."/>
            <person name="Chen C."/>
            <person name="Bauer D."/>
            <person name="Andreopoulos W."/>
            <person name="Pangilinan J."/>
            <person name="LaButti K."/>
            <person name="Riley R."/>
            <person name="Lipzen A."/>
            <person name="Clum A."/>
            <person name="Drula E."/>
            <person name="Henrissat B."/>
            <person name="Kohler A."/>
            <person name="Grigoriev I.V."/>
            <person name="Martin F.M."/>
            <person name="Hacquard S."/>
        </authorList>
    </citation>
    <scope>NUCLEOTIDE SEQUENCE</scope>
    <source>
        <strain evidence="3">MPI-CAGE-CH-0243</strain>
    </source>
</reference>
<dbReference type="PRINTS" id="PR00081">
    <property type="entry name" value="GDHRDH"/>
</dbReference>
<feature type="compositionally biased region" description="Low complexity" evidence="1">
    <location>
        <begin position="480"/>
        <end position="503"/>
    </location>
</feature>
<dbReference type="PANTHER" id="PTHR28006">
    <property type="entry name" value="MONOPOLIN COMPLEX SUBUNIT CSM1"/>
    <property type="match status" value="1"/>
</dbReference>
<dbReference type="InterPro" id="IPR020981">
    <property type="entry name" value="Csm1/Pcs1_C"/>
</dbReference>
<feature type="compositionally biased region" description="Low complexity" evidence="1">
    <location>
        <begin position="401"/>
        <end position="421"/>
    </location>
</feature>
<dbReference type="Pfam" id="PF12539">
    <property type="entry name" value="Csm1"/>
    <property type="match status" value="1"/>
</dbReference>
<dbReference type="GO" id="GO:1990644">
    <property type="term" value="F:microtubule site clamp"/>
    <property type="evidence" value="ECO:0007669"/>
    <property type="project" value="TreeGrafter"/>
</dbReference>
<name>A0A9P9ITI5_9PLEO</name>
<sequence>MSTQSYNFHTALVTGGGGGIGRAISRSLIQEGKKVIIAGRTESNLQSASKEIGAAGYYVLDTGNTSSIPDFVKRLLNEHPDVDCLVNNAGVQRPLDVNKDDAGELLNKADQEIDINIRGPMHLAIQLLPHFKSKPNAVVVNVSSVLGFIPFSTINPVYNGTKAWLHFWSMAFRKQLEAAGANVHIVEIAPPSVGTDLHRDRENPDDNKKKNNPSALTVDEFIDETMKKWKKGDLLISAGPGNRIVDTWEESMGKLCDEVGAFPTPDSNTENKAPTRKPRGKAAQKEKPAPVARAAAKGRPATRRTSAGSVAGVKKQAAVGVAKQTGARGRKPLTEKENVNTSDTEEVDEFGDADDVAAIKEPAKPAKRGRPAKAKKAQEEEEQEVAETTAPAKRTRKIADKPAAAIKAASKAKKTTAAAKGKAAKKAAEPEPEEEDESAALDAFTIPETQPEPEYMDVDIEESIEIDEVPETVPPPPRPIVRQAQQQQGRQGRQASAGLRRAGSVSDTERDPALRRKVGDLTKKLEAMTAKYDTLKEAATSVKESNFDQLKRRTDQFARDQDALIQTLKAQLLAFKPLTSELTSLKSTLSTLQKENTRLTIDNKSLTTTIATLTTENKTLSTETKTLSTKLAAARSASEAGNHKTVPGSAVKARTTGVVLPGTAEAAKEALVAKSKIDLYSDLTNLVVVGIKKGEEGEEVFDCLQTGRNGTLHFQLSISNASDQAFSDAEFVYTPLLDEKRDAELLDLLPDYLTEEICFPRNHVAKFYMKVLDSMAKRVEIE</sequence>
<feature type="compositionally biased region" description="Basic and acidic residues" evidence="1">
    <location>
        <begin position="507"/>
        <end position="517"/>
    </location>
</feature>
<dbReference type="GO" id="GO:0045144">
    <property type="term" value="P:meiotic sister chromatid segregation"/>
    <property type="evidence" value="ECO:0007669"/>
    <property type="project" value="TreeGrafter"/>
</dbReference>
<evidence type="ECO:0000256" key="1">
    <source>
        <dbReference type="SAM" id="MobiDB-lite"/>
    </source>
</evidence>
<dbReference type="SUPFAM" id="SSF51735">
    <property type="entry name" value="NAD(P)-binding Rossmann-fold domains"/>
    <property type="match status" value="1"/>
</dbReference>
<proteinExistence type="predicted"/>